<evidence type="ECO:0000256" key="7">
    <source>
        <dbReference type="PROSITE-ProRule" id="PRU00042"/>
    </source>
</evidence>
<dbReference type="Proteomes" id="UP000623129">
    <property type="component" value="Unassembled WGS sequence"/>
</dbReference>
<dbReference type="EMBL" id="SWLB01000010">
    <property type="protein sequence ID" value="KAF3333935.1"/>
    <property type="molecule type" value="Genomic_DNA"/>
</dbReference>
<evidence type="ECO:0000256" key="2">
    <source>
        <dbReference type="ARBA" id="ARBA00022737"/>
    </source>
</evidence>
<dbReference type="SMART" id="SM00355">
    <property type="entry name" value="ZnF_C2H2"/>
    <property type="match status" value="3"/>
</dbReference>
<dbReference type="Pfam" id="PF13912">
    <property type="entry name" value="zf-C2H2_6"/>
    <property type="match status" value="2"/>
</dbReference>
<evidence type="ECO:0000259" key="9">
    <source>
        <dbReference type="PROSITE" id="PS50157"/>
    </source>
</evidence>
<keyword evidence="5" id="KW-0805">Transcription regulation</keyword>
<dbReference type="PANTHER" id="PTHR45988">
    <property type="entry name" value="C2H2 TYPE ZINC FINGER TRANSCRIPTION FACTOR FAMILY-RELATED"/>
    <property type="match status" value="1"/>
</dbReference>
<dbReference type="InterPro" id="IPR044653">
    <property type="entry name" value="AZF1/2/3-like"/>
</dbReference>
<dbReference type="Gene3D" id="3.30.160.60">
    <property type="entry name" value="Classic Zinc Finger"/>
    <property type="match status" value="1"/>
</dbReference>
<evidence type="ECO:0000256" key="4">
    <source>
        <dbReference type="ARBA" id="ARBA00022833"/>
    </source>
</evidence>
<keyword evidence="4" id="KW-0862">Zinc</keyword>
<dbReference type="PANTHER" id="PTHR45988:SF18">
    <property type="entry name" value="C2H2-TYPE ZINC FINGER FAMILY PROTEIN"/>
    <property type="match status" value="1"/>
</dbReference>
<organism evidence="10 11">
    <name type="scientific">Carex littledalei</name>
    <dbReference type="NCBI Taxonomy" id="544730"/>
    <lineage>
        <taxon>Eukaryota</taxon>
        <taxon>Viridiplantae</taxon>
        <taxon>Streptophyta</taxon>
        <taxon>Embryophyta</taxon>
        <taxon>Tracheophyta</taxon>
        <taxon>Spermatophyta</taxon>
        <taxon>Magnoliopsida</taxon>
        <taxon>Liliopsida</taxon>
        <taxon>Poales</taxon>
        <taxon>Cyperaceae</taxon>
        <taxon>Cyperoideae</taxon>
        <taxon>Cariceae</taxon>
        <taxon>Carex</taxon>
        <taxon>Carex subgen. Euthyceras</taxon>
    </lineage>
</organism>
<evidence type="ECO:0000256" key="3">
    <source>
        <dbReference type="ARBA" id="ARBA00022771"/>
    </source>
</evidence>
<dbReference type="PROSITE" id="PS50157">
    <property type="entry name" value="ZINC_FINGER_C2H2_2"/>
    <property type="match status" value="2"/>
</dbReference>
<evidence type="ECO:0000256" key="1">
    <source>
        <dbReference type="ARBA" id="ARBA00022723"/>
    </source>
</evidence>
<reference evidence="10" key="1">
    <citation type="submission" date="2020-01" db="EMBL/GenBank/DDBJ databases">
        <title>Genome sequence of Kobresia littledalei, the first chromosome-level genome in the family Cyperaceae.</title>
        <authorList>
            <person name="Qu G."/>
        </authorList>
    </citation>
    <scope>NUCLEOTIDE SEQUENCE</scope>
    <source>
        <strain evidence="10">C.B.Clarke</strain>
        <tissue evidence="10">Leaf</tissue>
    </source>
</reference>
<accession>A0A833QTT5</accession>
<gene>
    <name evidence="10" type="ORF">FCM35_KLT01626</name>
</gene>
<dbReference type="GO" id="GO:0003700">
    <property type="term" value="F:DNA-binding transcription factor activity"/>
    <property type="evidence" value="ECO:0007669"/>
    <property type="project" value="InterPro"/>
</dbReference>
<dbReference type="GO" id="GO:0005634">
    <property type="term" value="C:nucleus"/>
    <property type="evidence" value="ECO:0007669"/>
    <property type="project" value="TreeGrafter"/>
</dbReference>
<dbReference type="GO" id="GO:0008270">
    <property type="term" value="F:zinc ion binding"/>
    <property type="evidence" value="ECO:0007669"/>
    <property type="project" value="UniProtKB-KW"/>
</dbReference>
<evidence type="ECO:0000313" key="11">
    <source>
        <dbReference type="Proteomes" id="UP000623129"/>
    </source>
</evidence>
<keyword evidence="6" id="KW-0804">Transcription</keyword>
<dbReference type="AlphaFoldDB" id="A0A833QTT5"/>
<protein>
    <submittedName>
        <fullName evidence="10">Zinc finger protein ZAT5</fullName>
    </submittedName>
</protein>
<keyword evidence="1" id="KW-0479">Metal-binding</keyword>
<evidence type="ECO:0000256" key="8">
    <source>
        <dbReference type="SAM" id="MobiDB-lite"/>
    </source>
</evidence>
<proteinExistence type="predicted"/>
<feature type="region of interest" description="Disordered" evidence="8">
    <location>
        <begin position="26"/>
        <end position="57"/>
    </location>
</feature>
<dbReference type="SUPFAM" id="SSF57667">
    <property type="entry name" value="beta-beta-alpha zinc fingers"/>
    <property type="match status" value="2"/>
</dbReference>
<dbReference type="OrthoDB" id="9451254at2759"/>
<feature type="domain" description="C2H2-type" evidence="9">
    <location>
        <begin position="147"/>
        <end position="169"/>
    </location>
</feature>
<evidence type="ECO:0000313" key="10">
    <source>
        <dbReference type="EMBL" id="KAF3333935.1"/>
    </source>
</evidence>
<dbReference type="InterPro" id="IPR013087">
    <property type="entry name" value="Znf_C2H2_type"/>
</dbReference>
<keyword evidence="11" id="KW-1185">Reference proteome</keyword>
<keyword evidence="2" id="KW-0677">Repeat</keyword>
<dbReference type="InterPro" id="IPR036236">
    <property type="entry name" value="Znf_C2H2_sf"/>
</dbReference>
<evidence type="ECO:0000256" key="6">
    <source>
        <dbReference type="ARBA" id="ARBA00023163"/>
    </source>
</evidence>
<evidence type="ECO:0000256" key="5">
    <source>
        <dbReference type="ARBA" id="ARBA00023015"/>
    </source>
</evidence>
<feature type="domain" description="C2H2-type" evidence="9">
    <location>
        <begin position="63"/>
        <end position="85"/>
    </location>
</feature>
<dbReference type="GO" id="GO:0000976">
    <property type="term" value="F:transcription cis-regulatory region binding"/>
    <property type="evidence" value="ECO:0007669"/>
    <property type="project" value="TreeGrafter"/>
</dbReference>
<name>A0A833QTT5_9POAL</name>
<keyword evidence="3 7" id="KW-0863">Zinc-finger</keyword>
<sequence>MEAGKRMCKYCRRWFPNGKSLGGHMKSHLSLTYPKGTPGAGTSSSPPQKKRKAPLSSSTREEFKCKECGKGFLCWRSYWGHMRWHQLIQNDSNNNIDINENASEDAEINHAAHMLVALSKMKCSCNFLPCANNVEEKFGLEEMERKHECPVCHKIYSTGQALGGHMRAHMPPVSHAGKTRVLEERPELDFDLNIEPPEVSS</sequence>
<dbReference type="PROSITE" id="PS00028">
    <property type="entry name" value="ZINC_FINGER_C2H2_1"/>
    <property type="match status" value="3"/>
</dbReference>
<comment type="caution">
    <text evidence="10">The sequence shown here is derived from an EMBL/GenBank/DDBJ whole genome shotgun (WGS) entry which is preliminary data.</text>
</comment>